<dbReference type="SUPFAM" id="SSF53623">
    <property type="entry name" value="MurD-like peptide ligases, catalytic domain"/>
    <property type="match status" value="1"/>
</dbReference>
<proteinExistence type="predicted"/>
<keyword evidence="3" id="KW-0436">Ligase</keyword>
<dbReference type="PANTHER" id="PTHR23135:SF18">
    <property type="entry name" value="CYANOPHYCIN SYNTHETASE"/>
    <property type="match status" value="1"/>
</dbReference>
<dbReference type="Proteomes" id="UP001356170">
    <property type="component" value="Unassembled WGS sequence"/>
</dbReference>
<dbReference type="Gene3D" id="3.40.1190.10">
    <property type="entry name" value="Mur-like, catalytic domain"/>
    <property type="match status" value="1"/>
</dbReference>
<dbReference type="PANTHER" id="PTHR23135">
    <property type="entry name" value="MUR LIGASE FAMILY MEMBER"/>
    <property type="match status" value="1"/>
</dbReference>
<dbReference type="Pfam" id="PF08245">
    <property type="entry name" value="Mur_ligase_M"/>
    <property type="match status" value="1"/>
</dbReference>
<accession>A0ABU7UWY4</accession>
<dbReference type="RefSeq" id="WP_331703183.1">
    <property type="nucleotide sequence ID" value="NZ_JAZHBO010000001.1"/>
</dbReference>
<sequence length="576" mass="61720">MSKATEFRRMPFTFDESRRLTGTNVFFEHPGAALEAIGTDISDAVIDEWQNGIQMARLQLGWPDADIVWRRHVSGVSLAFAAPDDQLMTATEVNEWALTRAAQDAGAQALTNELPQVIIEMAQQEADPALMALITAARERNIPAHWDDEFFTAGEGHFAHHWPANQLPDVSALDAESVGRIKKAIVTGSNGKTTVTRALAKILSMAGLHAGYSSTDGIVVDGQVIEEGDFSGPMGLRSVLRNPSVEVAILETARGGLLRRGLATQDADVAIVTNVSADHFGEYGVHSLDDLREVKLLVRKSLRPGGTLVLNAGDAETVARIRTFPGIRKGWFGSSLQQARALGLPACGIDRGSLRLVTANGEWNLGETMAMPIGLHNRAPYNLENLAAAALAAHVLGVNAGRIADALLTFGKDSKDNPGRLQYWSINGVHVLLDYAHNPEGLRSLLNVAHQMGTTGRVGLLLEQAGNRTDDDIRDLAAVGALAAPERVWIKDLGGEYTRGRAKGAVIAILSDALFNSGLATRQVIAVESIEHLIKEALAWGQPGDVLVLPVHATEERNLVIALLDAKGVQGIEGEA</sequence>
<dbReference type="Gene3D" id="3.90.190.20">
    <property type="entry name" value="Mur ligase, C-terminal domain"/>
    <property type="match status" value="1"/>
</dbReference>
<dbReference type="EMBL" id="JAZHBO010000001">
    <property type="protein sequence ID" value="MEF2155041.1"/>
    <property type="molecule type" value="Genomic_DNA"/>
</dbReference>
<protein>
    <submittedName>
        <fullName evidence="3">Mur ligase family protein</fullName>
    </submittedName>
</protein>
<evidence type="ECO:0000313" key="4">
    <source>
        <dbReference type="Proteomes" id="UP001356170"/>
    </source>
</evidence>
<name>A0ABU7UWY4_9GAMM</name>
<reference evidence="3 4" key="1">
    <citation type="submission" date="2024-01" db="EMBL/GenBank/DDBJ databases">
        <title>Novel species of the genus Luteimonas isolated from rivers.</title>
        <authorList>
            <person name="Lu H."/>
        </authorList>
    </citation>
    <scope>NUCLEOTIDE SEQUENCE [LARGE SCALE GENOMIC DNA]</scope>
    <source>
        <strain evidence="3 4">FXH3W</strain>
    </source>
</reference>
<feature type="domain" description="Mur ligase C-terminal" evidence="1">
    <location>
        <begin position="419"/>
        <end position="549"/>
    </location>
</feature>
<dbReference type="InterPro" id="IPR004101">
    <property type="entry name" value="Mur_ligase_C"/>
</dbReference>
<gene>
    <name evidence="3" type="ORF">V3390_02145</name>
</gene>
<feature type="domain" description="Mur ligase central" evidence="2">
    <location>
        <begin position="186"/>
        <end position="338"/>
    </location>
</feature>
<dbReference type="Pfam" id="PF02875">
    <property type="entry name" value="Mur_ligase_C"/>
    <property type="match status" value="1"/>
</dbReference>
<dbReference type="InterPro" id="IPR036565">
    <property type="entry name" value="Mur-like_cat_sf"/>
</dbReference>
<dbReference type="InterPro" id="IPR036615">
    <property type="entry name" value="Mur_ligase_C_dom_sf"/>
</dbReference>
<evidence type="ECO:0000259" key="2">
    <source>
        <dbReference type="Pfam" id="PF08245"/>
    </source>
</evidence>
<organism evidence="3 4">
    <name type="scientific">Aquilutibacter rugosus</name>
    <dbReference type="NCBI Taxonomy" id="3115820"/>
    <lineage>
        <taxon>Bacteria</taxon>
        <taxon>Pseudomonadati</taxon>
        <taxon>Pseudomonadota</taxon>
        <taxon>Gammaproteobacteria</taxon>
        <taxon>Lysobacterales</taxon>
        <taxon>Lysobacteraceae</taxon>
        <taxon>Aquilutibacter</taxon>
    </lineage>
</organism>
<dbReference type="InterPro" id="IPR013221">
    <property type="entry name" value="Mur_ligase_cen"/>
</dbReference>
<dbReference type="GO" id="GO:0016874">
    <property type="term" value="F:ligase activity"/>
    <property type="evidence" value="ECO:0007669"/>
    <property type="project" value="UniProtKB-KW"/>
</dbReference>
<evidence type="ECO:0000259" key="1">
    <source>
        <dbReference type="Pfam" id="PF02875"/>
    </source>
</evidence>
<dbReference type="SUPFAM" id="SSF53244">
    <property type="entry name" value="MurD-like peptide ligases, peptide-binding domain"/>
    <property type="match status" value="1"/>
</dbReference>
<comment type="caution">
    <text evidence="3">The sequence shown here is derived from an EMBL/GenBank/DDBJ whole genome shotgun (WGS) entry which is preliminary data.</text>
</comment>
<keyword evidence="4" id="KW-1185">Reference proteome</keyword>
<evidence type="ECO:0000313" key="3">
    <source>
        <dbReference type="EMBL" id="MEF2155041.1"/>
    </source>
</evidence>